<evidence type="ECO:0000256" key="1">
    <source>
        <dbReference type="ARBA" id="ARBA00006484"/>
    </source>
</evidence>
<evidence type="ECO:0000313" key="3">
    <source>
        <dbReference type="EMBL" id="PSR22062.1"/>
    </source>
</evidence>
<dbReference type="PANTHER" id="PTHR42760:SF133">
    <property type="entry name" value="3-OXOACYL-[ACYL-CARRIER-PROTEIN] REDUCTASE"/>
    <property type="match status" value="1"/>
</dbReference>
<keyword evidence="2" id="KW-0560">Oxidoreductase</keyword>
<dbReference type="PRINTS" id="PR00081">
    <property type="entry name" value="GDHRDH"/>
</dbReference>
<organism evidence="3 4">
    <name type="scientific">Sulfobacillus acidophilus</name>
    <dbReference type="NCBI Taxonomy" id="53633"/>
    <lineage>
        <taxon>Bacteria</taxon>
        <taxon>Bacillati</taxon>
        <taxon>Bacillota</taxon>
        <taxon>Clostridia</taxon>
        <taxon>Eubacteriales</taxon>
        <taxon>Clostridiales Family XVII. Incertae Sedis</taxon>
        <taxon>Sulfobacillus</taxon>
    </lineage>
</organism>
<gene>
    <name evidence="3" type="ORF">C7B45_08090</name>
</gene>
<comment type="caution">
    <text evidence="3">The sequence shown here is derived from an EMBL/GenBank/DDBJ whole genome shotgun (WGS) entry which is preliminary data.</text>
</comment>
<dbReference type="EMBL" id="PXYV01000022">
    <property type="protein sequence ID" value="PSR22062.1"/>
    <property type="molecule type" value="Genomic_DNA"/>
</dbReference>
<sequence length="235" mass="24809">MRRRLLVGTGLSSAIGQDLLRCLADDWEVLAIGRTPFLGMHRHWLRADLRQPFDDWGHSLTNWLMQSPLQVSAFVHLAGVAYSAPCESTTAHEWQSMLSVNLTAAFQLGQCLSPYLEEAAAIVLVGSVDAWHASQDGPAAAYGASKAGLAGLVRHWAQEWGSRGIRVNGVAPGALAVGMGPAEEAVGQAIASRIALGRLGQADEVAAVIAFLLSPGASYISGAWIPVDGGLNVAY</sequence>
<comment type="similarity">
    <text evidence="1">Belongs to the short-chain dehydrogenases/reductases (SDR) family.</text>
</comment>
<name>A0A2T2WIJ1_9FIRM</name>
<dbReference type="PANTHER" id="PTHR42760">
    <property type="entry name" value="SHORT-CHAIN DEHYDROGENASES/REDUCTASES FAMILY MEMBER"/>
    <property type="match status" value="1"/>
</dbReference>
<dbReference type="InterPro" id="IPR002347">
    <property type="entry name" value="SDR_fam"/>
</dbReference>
<reference evidence="3 4" key="1">
    <citation type="journal article" date="2014" name="BMC Genomics">
        <title>Comparison of environmental and isolate Sulfobacillus genomes reveals diverse carbon, sulfur, nitrogen, and hydrogen metabolisms.</title>
        <authorList>
            <person name="Justice N.B."/>
            <person name="Norman A."/>
            <person name="Brown C.T."/>
            <person name="Singh A."/>
            <person name="Thomas B.C."/>
            <person name="Banfield J.F."/>
        </authorList>
    </citation>
    <scope>NUCLEOTIDE SEQUENCE [LARGE SCALE GENOMIC DNA]</scope>
    <source>
        <strain evidence="3">AMDSBA3</strain>
    </source>
</reference>
<dbReference type="GO" id="GO:0016616">
    <property type="term" value="F:oxidoreductase activity, acting on the CH-OH group of donors, NAD or NADP as acceptor"/>
    <property type="evidence" value="ECO:0007669"/>
    <property type="project" value="TreeGrafter"/>
</dbReference>
<evidence type="ECO:0000313" key="4">
    <source>
        <dbReference type="Proteomes" id="UP000241848"/>
    </source>
</evidence>
<dbReference type="CDD" id="cd05233">
    <property type="entry name" value="SDR_c"/>
    <property type="match status" value="1"/>
</dbReference>
<protein>
    <submittedName>
        <fullName evidence="3">NAD(P)-dependent oxidoreductase</fullName>
    </submittedName>
</protein>
<accession>A0A2T2WIJ1</accession>
<dbReference type="InterPro" id="IPR020904">
    <property type="entry name" value="Sc_DH/Rdtase_CS"/>
</dbReference>
<dbReference type="AlphaFoldDB" id="A0A2T2WIJ1"/>
<dbReference type="Pfam" id="PF13561">
    <property type="entry name" value="adh_short_C2"/>
    <property type="match status" value="1"/>
</dbReference>
<proteinExistence type="inferred from homology"/>
<evidence type="ECO:0000256" key="2">
    <source>
        <dbReference type="ARBA" id="ARBA00023002"/>
    </source>
</evidence>
<dbReference type="PROSITE" id="PS00061">
    <property type="entry name" value="ADH_SHORT"/>
    <property type="match status" value="1"/>
</dbReference>
<dbReference type="InterPro" id="IPR036291">
    <property type="entry name" value="NAD(P)-bd_dom_sf"/>
</dbReference>
<dbReference type="Gene3D" id="3.40.50.720">
    <property type="entry name" value="NAD(P)-binding Rossmann-like Domain"/>
    <property type="match status" value="1"/>
</dbReference>
<dbReference type="Proteomes" id="UP000241848">
    <property type="component" value="Unassembled WGS sequence"/>
</dbReference>
<dbReference type="SUPFAM" id="SSF51735">
    <property type="entry name" value="NAD(P)-binding Rossmann-fold domains"/>
    <property type="match status" value="1"/>
</dbReference>